<feature type="region of interest" description="Disordered" evidence="1">
    <location>
        <begin position="135"/>
        <end position="191"/>
    </location>
</feature>
<dbReference type="EMBL" id="JACRSY010000037">
    <property type="protein sequence ID" value="MBC8581115.1"/>
    <property type="molecule type" value="Genomic_DNA"/>
</dbReference>
<organism evidence="2 3">
    <name type="scientific">Zhenhengia yiwuensis</name>
    <dbReference type="NCBI Taxonomy" id="2763666"/>
    <lineage>
        <taxon>Bacteria</taxon>
        <taxon>Bacillati</taxon>
        <taxon>Bacillota</taxon>
        <taxon>Clostridia</taxon>
        <taxon>Lachnospirales</taxon>
        <taxon>Lachnospiraceae</taxon>
        <taxon>Zhenhengia</taxon>
    </lineage>
</organism>
<feature type="compositionally biased region" description="Basic residues" evidence="1">
    <location>
        <begin position="139"/>
        <end position="154"/>
    </location>
</feature>
<dbReference type="Proteomes" id="UP000655830">
    <property type="component" value="Unassembled WGS sequence"/>
</dbReference>
<comment type="caution">
    <text evidence="2">The sequence shown here is derived from an EMBL/GenBank/DDBJ whole genome shotgun (WGS) entry which is preliminary data.</text>
</comment>
<gene>
    <name evidence="2" type="ORF">H8718_16480</name>
</gene>
<evidence type="ECO:0000313" key="2">
    <source>
        <dbReference type="EMBL" id="MBC8581115.1"/>
    </source>
</evidence>
<proteinExistence type="predicted"/>
<dbReference type="InterPro" id="IPR009734">
    <property type="entry name" value="Myoviridae_GpU"/>
</dbReference>
<dbReference type="AlphaFoldDB" id="A0A926EMD3"/>
<sequence length="191" mass="21009">MYLAMFGPKGFTVSSNKVITFDEFSSNSSLETEKQESKDKKPSTYIKGAGLDTFSVKVRLDRALGVYPMAQIEDWMSIKDKAEAYPFLLNGKPFLNTKWILKSVGISETHIDNTGYMIAATLTLSFEEFVRAGSAQASKKNKKTTSKSGSKSKKAANTESIYNALSPSQKANMTRTSTSQAPSVKPSTERM</sequence>
<protein>
    <submittedName>
        <fullName evidence="2">Phage tail protein</fullName>
    </submittedName>
</protein>
<dbReference type="RefSeq" id="WP_249333878.1">
    <property type="nucleotide sequence ID" value="NZ_JACRSY010000037.1"/>
</dbReference>
<name>A0A926EMD3_9FIRM</name>
<accession>A0A926EMD3</accession>
<feature type="compositionally biased region" description="Polar residues" evidence="1">
    <location>
        <begin position="159"/>
        <end position="191"/>
    </location>
</feature>
<dbReference type="Pfam" id="PF06995">
    <property type="entry name" value="Phage_P2_GpU"/>
    <property type="match status" value="1"/>
</dbReference>
<evidence type="ECO:0000313" key="3">
    <source>
        <dbReference type="Proteomes" id="UP000655830"/>
    </source>
</evidence>
<evidence type="ECO:0000256" key="1">
    <source>
        <dbReference type="SAM" id="MobiDB-lite"/>
    </source>
</evidence>
<keyword evidence="3" id="KW-1185">Reference proteome</keyword>
<reference evidence="2" key="1">
    <citation type="submission" date="2020-08" db="EMBL/GenBank/DDBJ databases">
        <title>Genome public.</title>
        <authorList>
            <person name="Liu C."/>
            <person name="Sun Q."/>
        </authorList>
    </citation>
    <scope>NUCLEOTIDE SEQUENCE</scope>
    <source>
        <strain evidence="2">NSJ-12</strain>
    </source>
</reference>